<feature type="transmembrane region" description="Helical" evidence="1">
    <location>
        <begin position="181"/>
        <end position="200"/>
    </location>
</feature>
<gene>
    <name evidence="2" type="ORF">AMATHDRAFT_63185</name>
</gene>
<organism evidence="2 3">
    <name type="scientific">Amanita thiersii Skay4041</name>
    <dbReference type="NCBI Taxonomy" id="703135"/>
    <lineage>
        <taxon>Eukaryota</taxon>
        <taxon>Fungi</taxon>
        <taxon>Dikarya</taxon>
        <taxon>Basidiomycota</taxon>
        <taxon>Agaricomycotina</taxon>
        <taxon>Agaricomycetes</taxon>
        <taxon>Agaricomycetidae</taxon>
        <taxon>Agaricales</taxon>
        <taxon>Pluteineae</taxon>
        <taxon>Amanitaceae</taxon>
        <taxon>Amanita</taxon>
    </lineage>
</organism>
<sequence>MAIFYPDNNNRGKRVEELASDIQHLQEQTKQLVDETTEHDKKAAAYLNEVLKARSKTTLDEFIKKNEAVMDQEYLKELQHLAEEVKDLDDRVNLALKVGSGMFCLGVTLSLSATVLRMFLQRQFLVVGVRSLSLGVMRMLGGEFEAGIKLVRAAGKMFSKFFRGGEEIVGKAATAFRVLKLFGKFLVIAGVVIDIVTFSIDLAEEKKQRSDLQAANRELCVSRFQVKKLQMQTSITASHSSDARATLSTSATLYEFVGQGLLTKEVVDNKVKDKLDEWITKGMVIDGVKQPSLDEQLKAITDDAVYANLFKFDKDRDSWMYEDPNLSYIVTELEKKAKAEKEKAEKEGK</sequence>
<keyword evidence="1" id="KW-0472">Membrane</keyword>
<evidence type="ECO:0000256" key="1">
    <source>
        <dbReference type="SAM" id="Phobius"/>
    </source>
</evidence>
<protein>
    <submittedName>
        <fullName evidence="2">Uncharacterized protein</fullName>
    </submittedName>
</protein>
<keyword evidence="3" id="KW-1185">Reference proteome</keyword>
<dbReference type="EMBL" id="KZ302029">
    <property type="protein sequence ID" value="PFH49434.1"/>
    <property type="molecule type" value="Genomic_DNA"/>
</dbReference>
<keyword evidence="1" id="KW-1133">Transmembrane helix</keyword>
<dbReference type="Proteomes" id="UP000242287">
    <property type="component" value="Unassembled WGS sequence"/>
</dbReference>
<accession>A0A2A9NJD5</accession>
<evidence type="ECO:0000313" key="2">
    <source>
        <dbReference type="EMBL" id="PFH49434.1"/>
    </source>
</evidence>
<evidence type="ECO:0000313" key="3">
    <source>
        <dbReference type="Proteomes" id="UP000242287"/>
    </source>
</evidence>
<feature type="transmembrane region" description="Helical" evidence="1">
    <location>
        <begin position="98"/>
        <end position="120"/>
    </location>
</feature>
<proteinExistence type="predicted"/>
<name>A0A2A9NJD5_9AGAR</name>
<dbReference type="AlphaFoldDB" id="A0A2A9NJD5"/>
<keyword evidence="1" id="KW-0812">Transmembrane</keyword>
<dbReference type="OrthoDB" id="3261198at2759"/>
<reference evidence="2 3" key="1">
    <citation type="submission" date="2014-02" db="EMBL/GenBank/DDBJ databases">
        <title>Transposable element dynamics among asymbiotic and ectomycorrhizal Amanita fungi.</title>
        <authorList>
            <consortium name="DOE Joint Genome Institute"/>
            <person name="Hess J."/>
            <person name="Skrede I."/>
            <person name="Wolfe B."/>
            <person name="LaButti K."/>
            <person name="Ohm R.A."/>
            <person name="Grigoriev I.V."/>
            <person name="Pringle A."/>
        </authorList>
    </citation>
    <scope>NUCLEOTIDE SEQUENCE [LARGE SCALE GENOMIC DNA]</scope>
    <source>
        <strain evidence="2 3">SKay4041</strain>
    </source>
</reference>